<dbReference type="EC" id="2.3.2.26" evidence="3"/>
<sequence>MSEFTEAFLHQITEGCGCSQCTCPFCASSPAFKIIILKPEEIATALEKGKVKICPSICPVLFDKKYQKANADLSLVVMSKNSSLDLNQIKQYIDTKDKFCSLFWGSGKYSKRDYNFDQKIFSKFYKRLQQIKVDNSKVNDNQKFDEIVSILNQRIDEIYSTGYSYFNLRGTLVFLAFAPLLSQEQYINTFSKLNKYYTEGSSNLIHDIYYVISKYPKIINISVEYSQSILTNLCLDYDVENEPIIKSVVKHISYLSQANDISNEPIPYTKFQNEIFTQLLNPQHEVLKMIKGEFSYISKSSLLTLPFKKAVNEVESQILQFLNADETDSEFRITIKRDHILEDTIYQLHKAGEKEILRTLEVEFYREDATDQGGVSKEFISLASKLLFDQKHFDKMEHFYFFKENYSFLDPSAECEKFIIGSDKKRHNSNKDDDDENDNKNNNRHGHNKHNKISDLNDEEYYKVCGRFAGIAVHNSIILPIRFPLLFYKMLRKLVIKLDDLEEIKPEVINSLKCLLDMRNTCSDQDFNDLDLYFTISVYDEKTKDVKTLPLIINGDKIKVNRVNVQFYVQEMKKCILRSYQKAFKAFKKGFWEAVGSKTCRQFFSEELDILVSGNHIYDWNEFQKSTKYSSGYSENSETIQMFWNVFKNDFTEEQRKQFLFFLTGSINIPVDGLSGLGFEIHRSSDTSLLPVAHTCFNLLQLPDYQNANELKKNLMICIDNNEGFGVL</sequence>
<comment type="catalytic activity">
    <reaction evidence="1">
        <text>S-ubiquitinyl-[E2 ubiquitin-conjugating enzyme]-L-cysteine + [acceptor protein]-L-lysine = [E2 ubiquitin-conjugating enzyme]-L-cysteine + N(6)-ubiquitinyl-[acceptor protein]-L-lysine.</text>
        <dbReference type="EC" id="2.3.2.26"/>
    </reaction>
</comment>
<feature type="domain" description="HECT" evidence="8">
    <location>
        <begin position="352"/>
        <end position="728"/>
    </location>
</feature>
<feature type="region of interest" description="Disordered" evidence="7">
    <location>
        <begin position="426"/>
        <end position="452"/>
    </location>
</feature>
<dbReference type="EMBL" id="JAPFFF010000007">
    <property type="protein sequence ID" value="KAK8885797.1"/>
    <property type="molecule type" value="Genomic_DNA"/>
</dbReference>
<dbReference type="GO" id="GO:0016874">
    <property type="term" value="F:ligase activity"/>
    <property type="evidence" value="ECO:0007669"/>
    <property type="project" value="UniProtKB-KW"/>
</dbReference>
<accession>A0ABR2K5L9</accession>
<comment type="caution">
    <text evidence="9">The sequence shown here is derived from an EMBL/GenBank/DDBJ whole genome shotgun (WGS) entry which is preliminary data.</text>
</comment>
<dbReference type="InterPro" id="IPR032353">
    <property type="entry name" value="AZUL"/>
</dbReference>
<dbReference type="PANTHER" id="PTHR11254">
    <property type="entry name" value="HECT DOMAIN UBIQUITIN-PROTEIN LIGASE"/>
    <property type="match status" value="1"/>
</dbReference>
<keyword evidence="9" id="KW-0436">Ligase</keyword>
<dbReference type="InterPro" id="IPR035983">
    <property type="entry name" value="Hect_E3_ubiquitin_ligase"/>
</dbReference>
<evidence type="ECO:0000259" key="8">
    <source>
        <dbReference type="PROSITE" id="PS50237"/>
    </source>
</evidence>
<dbReference type="InterPro" id="IPR042556">
    <property type="entry name" value="AZUL_sf"/>
</dbReference>
<protein>
    <recommendedName>
        <fullName evidence="3">HECT-type E3 ubiquitin transferase</fullName>
        <ecNumber evidence="3">2.3.2.26</ecNumber>
    </recommendedName>
</protein>
<keyword evidence="10" id="KW-1185">Reference proteome</keyword>
<keyword evidence="4" id="KW-0808">Transferase</keyword>
<dbReference type="PANTHER" id="PTHR11254:SF444">
    <property type="entry name" value="HECT DOMAIN CONTAINING UBIQUITIN LIGASE"/>
    <property type="match status" value="1"/>
</dbReference>
<dbReference type="Gene3D" id="3.30.2410.10">
    <property type="entry name" value="Hect, E3 ligase catalytic domain"/>
    <property type="match status" value="1"/>
</dbReference>
<feature type="active site" description="Glycyl thioester intermediate" evidence="6">
    <location>
        <position position="696"/>
    </location>
</feature>
<evidence type="ECO:0000313" key="9">
    <source>
        <dbReference type="EMBL" id="KAK8885797.1"/>
    </source>
</evidence>
<keyword evidence="5 6" id="KW-0833">Ubl conjugation pathway</keyword>
<reference evidence="9 10" key="1">
    <citation type="submission" date="2024-04" db="EMBL/GenBank/DDBJ databases">
        <title>Tritrichomonas musculus Genome.</title>
        <authorList>
            <person name="Alves-Ferreira E."/>
            <person name="Grigg M."/>
            <person name="Lorenzi H."/>
            <person name="Galac M."/>
        </authorList>
    </citation>
    <scope>NUCLEOTIDE SEQUENCE [LARGE SCALE GENOMIC DNA]</scope>
    <source>
        <strain evidence="9 10">EAF2021</strain>
    </source>
</reference>
<evidence type="ECO:0000256" key="7">
    <source>
        <dbReference type="SAM" id="MobiDB-lite"/>
    </source>
</evidence>
<evidence type="ECO:0000313" key="10">
    <source>
        <dbReference type="Proteomes" id="UP001470230"/>
    </source>
</evidence>
<comment type="pathway">
    <text evidence="2">Protein modification; protein ubiquitination.</text>
</comment>
<evidence type="ECO:0000256" key="2">
    <source>
        <dbReference type="ARBA" id="ARBA00004906"/>
    </source>
</evidence>
<feature type="compositionally biased region" description="Basic residues" evidence="7">
    <location>
        <begin position="442"/>
        <end position="451"/>
    </location>
</feature>
<dbReference type="SUPFAM" id="SSF56204">
    <property type="entry name" value="Hect, E3 ligase catalytic domain"/>
    <property type="match status" value="1"/>
</dbReference>
<dbReference type="PROSITE" id="PS50237">
    <property type="entry name" value="HECT"/>
    <property type="match status" value="1"/>
</dbReference>
<evidence type="ECO:0000256" key="1">
    <source>
        <dbReference type="ARBA" id="ARBA00000885"/>
    </source>
</evidence>
<gene>
    <name evidence="9" type="ORF">M9Y10_041251</name>
</gene>
<dbReference type="Gene3D" id="6.10.130.10">
    <property type="entry name" value="Ubiquitin-protein ligase E3A, N-terminal zinc-binding domain (AZUL)"/>
    <property type="match status" value="1"/>
</dbReference>
<dbReference type="SMART" id="SM00119">
    <property type="entry name" value="HECTc"/>
    <property type="match status" value="1"/>
</dbReference>
<dbReference type="InterPro" id="IPR000569">
    <property type="entry name" value="HECT_dom"/>
</dbReference>
<organism evidence="9 10">
    <name type="scientific">Tritrichomonas musculus</name>
    <dbReference type="NCBI Taxonomy" id="1915356"/>
    <lineage>
        <taxon>Eukaryota</taxon>
        <taxon>Metamonada</taxon>
        <taxon>Parabasalia</taxon>
        <taxon>Tritrichomonadida</taxon>
        <taxon>Tritrichomonadidae</taxon>
        <taxon>Tritrichomonas</taxon>
    </lineage>
</organism>
<dbReference type="Pfam" id="PF16558">
    <property type="entry name" value="AZUL"/>
    <property type="match status" value="1"/>
</dbReference>
<dbReference type="Gene3D" id="3.30.2160.10">
    <property type="entry name" value="Hect, E3 ligase catalytic domain"/>
    <property type="match status" value="1"/>
</dbReference>
<name>A0ABR2K5L9_9EUKA</name>
<evidence type="ECO:0000256" key="4">
    <source>
        <dbReference type="ARBA" id="ARBA00022679"/>
    </source>
</evidence>
<dbReference type="Gene3D" id="3.90.1750.10">
    <property type="entry name" value="Hect, E3 ligase catalytic domains"/>
    <property type="match status" value="1"/>
</dbReference>
<dbReference type="Proteomes" id="UP001470230">
    <property type="component" value="Unassembled WGS sequence"/>
</dbReference>
<dbReference type="Pfam" id="PF00632">
    <property type="entry name" value="HECT"/>
    <property type="match status" value="1"/>
</dbReference>
<proteinExistence type="predicted"/>
<evidence type="ECO:0000256" key="3">
    <source>
        <dbReference type="ARBA" id="ARBA00012485"/>
    </source>
</evidence>
<dbReference type="InterPro" id="IPR050409">
    <property type="entry name" value="E3_ubiq-protein_ligase"/>
</dbReference>
<evidence type="ECO:0000256" key="6">
    <source>
        <dbReference type="PROSITE-ProRule" id="PRU00104"/>
    </source>
</evidence>
<evidence type="ECO:0000256" key="5">
    <source>
        <dbReference type="ARBA" id="ARBA00022786"/>
    </source>
</evidence>